<keyword evidence="1 2" id="KW-0413">Isomerase</keyword>
<organism evidence="3 4">
    <name type="scientific">Clavibacter michiganensis</name>
    <dbReference type="NCBI Taxonomy" id="28447"/>
    <lineage>
        <taxon>Bacteria</taxon>
        <taxon>Bacillati</taxon>
        <taxon>Actinomycetota</taxon>
        <taxon>Actinomycetes</taxon>
        <taxon>Micrococcales</taxon>
        <taxon>Microbacteriaceae</taxon>
        <taxon>Clavibacter</taxon>
    </lineage>
</organism>
<dbReference type="SUPFAM" id="SSF51351">
    <property type="entry name" value="Triosephosphate isomerase (TIM)"/>
    <property type="match status" value="1"/>
</dbReference>
<dbReference type="GO" id="GO:0005829">
    <property type="term" value="C:cytosol"/>
    <property type="evidence" value="ECO:0007669"/>
    <property type="project" value="TreeGrafter"/>
</dbReference>
<comment type="caution">
    <text evidence="3">The sequence shown here is derived from an EMBL/GenBank/DDBJ whole genome shotgun (WGS) entry which is preliminary data.</text>
</comment>
<dbReference type="PROSITE" id="PS51440">
    <property type="entry name" value="TIM_2"/>
    <property type="match status" value="1"/>
</dbReference>
<comment type="pathway">
    <text evidence="2">Carbohydrate biosynthesis; gluconeogenesis.</text>
</comment>
<dbReference type="InterPro" id="IPR035990">
    <property type="entry name" value="TIM_sf"/>
</dbReference>
<name>A0A251YML5_9MICO</name>
<dbReference type="EC" id="5.3.1.1" evidence="2"/>
<dbReference type="GO" id="GO:0004807">
    <property type="term" value="F:triose-phosphate isomerase activity"/>
    <property type="evidence" value="ECO:0007669"/>
    <property type="project" value="UniProtKB-EC"/>
</dbReference>
<dbReference type="CDD" id="cd00311">
    <property type="entry name" value="TIM"/>
    <property type="match status" value="1"/>
</dbReference>
<keyword evidence="2" id="KW-0324">Glycolysis</keyword>
<dbReference type="PANTHER" id="PTHR21139:SF2">
    <property type="entry name" value="TRIOSEPHOSPHATE ISOMERASE"/>
    <property type="match status" value="1"/>
</dbReference>
<dbReference type="InterPro" id="IPR013785">
    <property type="entry name" value="Aldolase_TIM"/>
</dbReference>
<sequence>MPAEPSPRATVVGVSLKMYLGHAETVAWCRAVADLARTHPATAAGEAELVVLPSYPSIPAAVGILDGLAAVGAQDLAAEDAGAYTGEVSAGQLRELGGAFVEVGHAERRRLFGETDEVVRRKADAALRNGLVPILCVGEEERGDAERAASACVRQLDDALALARERGHGGRIVVAYEPLWAIGADEPASDAHIVAVCRGLRSRVAGLHAHPGSAVIYGGSAGPGLLTRVADDVDGLFLGRRAHDPAGLAAVLDEVHARAARPARDPG</sequence>
<evidence type="ECO:0000313" key="3">
    <source>
        <dbReference type="EMBL" id="OUE25482.1"/>
    </source>
</evidence>
<gene>
    <name evidence="3" type="primary">pgk</name>
    <name evidence="3" type="synonym">tpi</name>
    <name evidence="3" type="ORF">BFL36_04980</name>
</gene>
<dbReference type="GO" id="GO:0046166">
    <property type="term" value="P:glyceraldehyde-3-phosphate biosynthetic process"/>
    <property type="evidence" value="ECO:0007669"/>
    <property type="project" value="TreeGrafter"/>
</dbReference>
<dbReference type="GO" id="GO:0006094">
    <property type="term" value="P:gluconeogenesis"/>
    <property type="evidence" value="ECO:0007669"/>
    <property type="project" value="UniProtKB-UniPathway"/>
</dbReference>
<comment type="subunit">
    <text evidence="2">Homodimer.</text>
</comment>
<dbReference type="PANTHER" id="PTHR21139">
    <property type="entry name" value="TRIOSEPHOSPHATE ISOMERASE"/>
    <property type="match status" value="1"/>
</dbReference>
<evidence type="ECO:0000256" key="1">
    <source>
        <dbReference type="ARBA" id="ARBA00023235"/>
    </source>
</evidence>
<dbReference type="Pfam" id="PF00121">
    <property type="entry name" value="TIM"/>
    <property type="match status" value="1"/>
</dbReference>
<dbReference type="GO" id="GO:0019563">
    <property type="term" value="P:glycerol catabolic process"/>
    <property type="evidence" value="ECO:0007669"/>
    <property type="project" value="TreeGrafter"/>
</dbReference>
<dbReference type="AlphaFoldDB" id="A0A251YML5"/>
<keyword evidence="2" id="KW-0963">Cytoplasm</keyword>
<comment type="catalytic activity">
    <reaction evidence="2">
        <text>D-glyceraldehyde 3-phosphate = dihydroxyacetone phosphate</text>
        <dbReference type="Rhea" id="RHEA:18585"/>
        <dbReference type="ChEBI" id="CHEBI:57642"/>
        <dbReference type="ChEBI" id="CHEBI:59776"/>
        <dbReference type="EC" id="5.3.1.1"/>
    </reaction>
</comment>
<dbReference type="UniPathway" id="UPA00109">
    <property type="reaction ID" value="UER00189"/>
</dbReference>
<evidence type="ECO:0000313" key="4">
    <source>
        <dbReference type="Proteomes" id="UP000195011"/>
    </source>
</evidence>
<reference evidence="3 4" key="1">
    <citation type="submission" date="2016-08" db="EMBL/GenBank/DDBJ databases">
        <title>Genome sequence of Clavibacter michiganensis spp strain CFBP8017.</title>
        <authorList>
            <person name="Thapa S.P."/>
            <person name="Coaker G."/>
            <person name="Jacques M.-A."/>
        </authorList>
    </citation>
    <scope>NUCLEOTIDE SEQUENCE [LARGE SCALE GENOMIC DNA]</scope>
    <source>
        <strain evidence="3">CFBP8017</strain>
    </source>
</reference>
<protein>
    <recommendedName>
        <fullName evidence="2">Triosephosphate isomerase</fullName>
        <ecNumber evidence="2">5.3.1.1</ecNumber>
    </recommendedName>
</protein>
<comment type="similarity">
    <text evidence="2">Belongs to the triosephosphate isomerase family.</text>
</comment>
<evidence type="ECO:0000256" key="2">
    <source>
        <dbReference type="RuleBase" id="RU363013"/>
    </source>
</evidence>
<dbReference type="InterPro" id="IPR000652">
    <property type="entry name" value="Triosephosphate_isomerase"/>
</dbReference>
<comment type="subcellular location">
    <subcellularLocation>
        <location evidence="2">Cytoplasm</location>
    </subcellularLocation>
</comment>
<dbReference type="GO" id="GO:0006096">
    <property type="term" value="P:glycolytic process"/>
    <property type="evidence" value="ECO:0007669"/>
    <property type="project" value="UniProtKB-UniPathway"/>
</dbReference>
<keyword evidence="2" id="KW-0312">Gluconeogenesis</keyword>
<dbReference type="EMBL" id="MDJY01000027">
    <property type="protein sequence ID" value="OUE25482.1"/>
    <property type="molecule type" value="Genomic_DNA"/>
</dbReference>
<proteinExistence type="inferred from homology"/>
<dbReference type="UniPathway" id="UPA00138"/>
<dbReference type="Proteomes" id="UP000195011">
    <property type="component" value="Unassembled WGS sequence"/>
</dbReference>
<comment type="pathway">
    <text evidence="2">Carbohydrate degradation; glycolysis; D-glyceraldehyde 3-phosphate from glycerone phosphate: step 1/1.</text>
</comment>
<dbReference type="Gene3D" id="3.20.20.70">
    <property type="entry name" value="Aldolase class I"/>
    <property type="match status" value="1"/>
</dbReference>
<accession>A0A251YML5</accession>